<keyword evidence="5 7" id="KW-1133">Transmembrane helix</keyword>
<evidence type="ECO:0000256" key="1">
    <source>
        <dbReference type="ARBA" id="ARBA00004141"/>
    </source>
</evidence>
<evidence type="ECO:0000256" key="5">
    <source>
        <dbReference type="ARBA" id="ARBA00022989"/>
    </source>
</evidence>
<reference evidence="8 9" key="1">
    <citation type="submission" date="2016-10" db="EMBL/GenBank/DDBJ databases">
        <authorList>
            <person name="de Groot N.N."/>
        </authorList>
    </citation>
    <scope>NUCLEOTIDE SEQUENCE [LARGE SCALE GENOMIC DNA]</scope>
    <source>
        <strain evidence="8 9">CGMCC 1.9157</strain>
    </source>
</reference>
<feature type="transmembrane region" description="Helical" evidence="7">
    <location>
        <begin position="227"/>
        <end position="246"/>
    </location>
</feature>
<sequence length="312" mass="33766">MSVLDQILPILFLILAGMSLRLFNVLSPQIMEGLTKLVVNLVLPSVLFTVFLDMAMKASYLGVFVVTAAICGGLYALGRIVGPKLAPNHPYFPFLMTGFEYGMLGVSLFGGAYGLQAVGYIAVVDLAHELFIWFIFAPMLMIRRDGQSDPATILKMFATSPVVIALVAGLVCNGLGLSDFIKTTPVFSSLYGTMKLLAGMAIPLILLVVGYGIRIHREGLGDVLKMVALRYGILVPLALLLNMFVLDGLLGLGEPFQMAFFTLLILPPPFIIPLFMQKAPESERAYVINALAVSTVVSLALFAIYLGFHPTI</sequence>
<proteinExistence type="predicted"/>
<accession>A0A1I5EE78</accession>
<evidence type="ECO:0000256" key="2">
    <source>
        <dbReference type="ARBA" id="ARBA00022448"/>
    </source>
</evidence>
<dbReference type="EMBL" id="FOVR01000003">
    <property type="protein sequence ID" value="SFO09576.1"/>
    <property type="molecule type" value="Genomic_DNA"/>
</dbReference>
<evidence type="ECO:0000256" key="7">
    <source>
        <dbReference type="SAM" id="Phobius"/>
    </source>
</evidence>
<evidence type="ECO:0000256" key="4">
    <source>
        <dbReference type="ARBA" id="ARBA00022692"/>
    </source>
</evidence>
<dbReference type="PANTHER" id="PTHR36838:SF3">
    <property type="entry name" value="TRANSPORTER AUXIN EFFLUX CARRIER EC FAMILY"/>
    <property type="match status" value="1"/>
</dbReference>
<dbReference type="GO" id="GO:0055085">
    <property type="term" value="P:transmembrane transport"/>
    <property type="evidence" value="ECO:0007669"/>
    <property type="project" value="InterPro"/>
</dbReference>
<dbReference type="STRING" id="655353.SAMN04488056_103142"/>
<dbReference type="GO" id="GO:0016020">
    <property type="term" value="C:membrane"/>
    <property type="evidence" value="ECO:0007669"/>
    <property type="project" value="UniProtKB-SubCell"/>
</dbReference>
<dbReference type="Proteomes" id="UP000199236">
    <property type="component" value="Unassembled WGS sequence"/>
</dbReference>
<feature type="transmembrane region" description="Helical" evidence="7">
    <location>
        <begin position="153"/>
        <end position="176"/>
    </location>
</feature>
<dbReference type="Pfam" id="PF03547">
    <property type="entry name" value="Mem_trans"/>
    <property type="match status" value="1"/>
</dbReference>
<name>A0A1I5EE78_9HYPH</name>
<keyword evidence="3" id="KW-1003">Cell membrane</keyword>
<dbReference type="RefSeq" id="WP_090070694.1">
    <property type="nucleotide sequence ID" value="NZ_FOVR01000003.1"/>
</dbReference>
<comment type="subcellular location">
    <subcellularLocation>
        <location evidence="1">Membrane</location>
        <topology evidence="1">Multi-pass membrane protein</topology>
    </subcellularLocation>
</comment>
<dbReference type="AlphaFoldDB" id="A0A1I5EE78"/>
<keyword evidence="9" id="KW-1185">Reference proteome</keyword>
<keyword evidence="2" id="KW-0813">Transport</keyword>
<protein>
    <recommendedName>
        <fullName evidence="10">Membrane transport protein</fullName>
    </recommendedName>
</protein>
<feature type="transmembrane region" description="Helical" evidence="7">
    <location>
        <begin position="6"/>
        <end position="26"/>
    </location>
</feature>
<feature type="transmembrane region" description="Helical" evidence="7">
    <location>
        <begin position="258"/>
        <end position="275"/>
    </location>
</feature>
<feature type="transmembrane region" description="Helical" evidence="7">
    <location>
        <begin position="33"/>
        <end position="52"/>
    </location>
</feature>
<feature type="transmembrane region" description="Helical" evidence="7">
    <location>
        <begin position="90"/>
        <end position="113"/>
    </location>
</feature>
<evidence type="ECO:0000256" key="3">
    <source>
        <dbReference type="ARBA" id="ARBA00022475"/>
    </source>
</evidence>
<dbReference type="PANTHER" id="PTHR36838">
    <property type="entry name" value="AUXIN EFFLUX CARRIER FAMILY PROTEIN"/>
    <property type="match status" value="1"/>
</dbReference>
<evidence type="ECO:0000256" key="6">
    <source>
        <dbReference type="ARBA" id="ARBA00023136"/>
    </source>
</evidence>
<feature type="transmembrane region" description="Helical" evidence="7">
    <location>
        <begin position="196"/>
        <end position="215"/>
    </location>
</feature>
<evidence type="ECO:0000313" key="8">
    <source>
        <dbReference type="EMBL" id="SFO09576.1"/>
    </source>
</evidence>
<evidence type="ECO:0000313" key="9">
    <source>
        <dbReference type="Proteomes" id="UP000199236"/>
    </source>
</evidence>
<feature type="transmembrane region" description="Helical" evidence="7">
    <location>
        <begin position="119"/>
        <end position="141"/>
    </location>
</feature>
<evidence type="ECO:0008006" key="10">
    <source>
        <dbReference type="Google" id="ProtNLM"/>
    </source>
</evidence>
<gene>
    <name evidence="8" type="ORF">SAMN04488056_103142</name>
</gene>
<keyword evidence="4 7" id="KW-0812">Transmembrane</keyword>
<feature type="transmembrane region" description="Helical" evidence="7">
    <location>
        <begin position="287"/>
        <end position="308"/>
    </location>
</feature>
<feature type="transmembrane region" description="Helical" evidence="7">
    <location>
        <begin position="58"/>
        <end position="78"/>
    </location>
</feature>
<dbReference type="OrthoDB" id="2217305at2"/>
<keyword evidence="6 7" id="KW-0472">Membrane</keyword>
<organism evidence="8 9">
    <name type="scientific">Cohaesibacter marisflavi</name>
    <dbReference type="NCBI Taxonomy" id="655353"/>
    <lineage>
        <taxon>Bacteria</taxon>
        <taxon>Pseudomonadati</taxon>
        <taxon>Pseudomonadota</taxon>
        <taxon>Alphaproteobacteria</taxon>
        <taxon>Hyphomicrobiales</taxon>
        <taxon>Cohaesibacteraceae</taxon>
    </lineage>
</organism>
<dbReference type="InterPro" id="IPR004776">
    <property type="entry name" value="Mem_transp_PIN-like"/>
</dbReference>